<dbReference type="HAMAP" id="MF_00421">
    <property type="entry name" value="PurQ"/>
    <property type="match status" value="1"/>
</dbReference>
<keyword evidence="6 8" id="KW-0067">ATP-binding</keyword>
<evidence type="ECO:0000256" key="2">
    <source>
        <dbReference type="ARBA" id="ARBA00022598"/>
    </source>
</evidence>
<comment type="pathway">
    <text evidence="8">Purine metabolism; IMP biosynthesis via de novo pathway; 5-amino-1-(5-phospho-D-ribosyl)imidazole from N(2)-formyl-N(1)-(5-phospho-D-ribosyl)glycinamide: step 1/2.</text>
</comment>
<evidence type="ECO:0000256" key="5">
    <source>
        <dbReference type="ARBA" id="ARBA00022801"/>
    </source>
</evidence>
<comment type="caution">
    <text evidence="9">The sequence shown here is derived from an EMBL/GenBank/DDBJ whole genome shotgun (WGS) entry which is preliminary data.</text>
</comment>
<gene>
    <name evidence="8 9" type="primary">purQ</name>
    <name evidence="9" type="ORF">ETX26_04460</name>
</gene>
<keyword evidence="5 8" id="KW-0378">Hydrolase</keyword>
<dbReference type="GO" id="GO:0006189">
    <property type="term" value="P:'de novo' IMP biosynthetic process"/>
    <property type="evidence" value="ECO:0007669"/>
    <property type="project" value="UniProtKB-UniRule"/>
</dbReference>
<name>A0A4Q2KL23_9SPHN</name>
<dbReference type="GO" id="GO:0005524">
    <property type="term" value="F:ATP binding"/>
    <property type="evidence" value="ECO:0007669"/>
    <property type="project" value="UniProtKB-KW"/>
</dbReference>
<feature type="active site" evidence="8">
    <location>
        <position position="199"/>
    </location>
</feature>
<dbReference type="EMBL" id="SDPV01000001">
    <property type="protein sequence ID" value="RXZ65978.1"/>
    <property type="molecule type" value="Genomic_DNA"/>
</dbReference>
<dbReference type="PROSITE" id="PS51273">
    <property type="entry name" value="GATASE_TYPE_1"/>
    <property type="match status" value="1"/>
</dbReference>
<proteinExistence type="inferred from homology"/>
<keyword evidence="2 8" id="KW-0436">Ligase</keyword>
<dbReference type="PIRSF" id="PIRSF001586">
    <property type="entry name" value="FGAM_synth_I"/>
    <property type="match status" value="1"/>
</dbReference>
<comment type="catalytic activity">
    <reaction evidence="8">
        <text>L-glutamine + H2O = L-glutamate + NH4(+)</text>
        <dbReference type="Rhea" id="RHEA:15889"/>
        <dbReference type="ChEBI" id="CHEBI:15377"/>
        <dbReference type="ChEBI" id="CHEBI:28938"/>
        <dbReference type="ChEBI" id="CHEBI:29985"/>
        <dbReference type="ChEBI" id="CHEBI:58359"/>
        <dbReference type="EC" id="3.5.1.2"/>
    </reaction>
</comment>
<keyword evidence="7 8" id="KW-0315">Glutamine amidotransferase</keyword>
<dbReference type="InterPro" id="IPR010075">
    <property type="entry name" value="PRibForGlyAmidine_synth_PurQ"/>
</dbReference>
<dbReference type="GO" id="GO:0005737">
    <property type="term" value="C:cytoplasm"/>
    <property type="evidence" value="ECO:0007669"/>
    <property type="project" value="UniProtKB-SubCell"/>
</dbReference>
<dbReference type="EC" id="6.3.5.3" evidence="8"/>
<dbReference type="EC" id="3.5.1.2" evidence="8"/>
<keyword evidence="10" id="KW-1185">Reference proteome</keyword>
<protein>
    <recommendedName>
        <fullName evidence="8">Phosphoribosylformylglycinamidine synthase subunit PurQ</fullName>
        <shortName evidence="8">FGAM synthase</shortName>
        <ecNumber evidence="8">6.3.5.3</ecNumber>
    </recommendedName>
    <alternativeName>
        <fullName evidence="8">Formylglycinamide ribonucleotide amidotransferase subunit I</fullName>
        <shortName evidence="8">FGAR amidotransferase I</shortName>
        <shortName evidence="8">FGAR-AT I</shortName>
    </alternativeName>
    <alternativeName>
        <fullName evidence="8">Glutaminase PurQ</fullName>
        <ecNumber evidence="8">3.5.1.2</ecNumber>
    </alternativeName>
    <alternativeName>
        <fullName evidence="8">Phosphoribosylformylglycinamidine synthase subunit I</fullName>
    </alternativeName>
</protein>
<dbReference type="NCBIfam" id="NF002957">
    <property type="entry name" value="PRK03619.1"/>
    <property type="match status" value="1"/>
</dbReference>
<dbReference type="Proteomes" id="UP000293623">
    <property type="component" value="Unassembled WGS sequence"/>
</dbReference>
<evidence type="ECO:0000256" key="6">
    <source>
        <dbReference type="ARBA" id="ARBA00022840"/>
    </source>
</evidence>
<feature type="active site" evidence="8">
    <location>
        <position position="197"/>
    </location>
</feature>
<keyword evidence="3 8" id="KW-0547">Nucleotide-binding</keyword>
<keyword evidence="4 8" id="KW-0658">Purine biosynthesis</keyword>
<dbReference type="NCBIfam" id="TIGR01737">
    <property type="entry name" value="FGAM_synth_I"/>
    <property type="match status" value="1"/>
</dbReference>
<dbReference type="GO" id="GO:0004642">
    <property type="term" value="F:phosphoribosylformylglycinamidine synthase activity"/>
    <property type="evidence" value="ECO:0007669"/>
    <property type="project" value="UniProtKB-UniRule"/>
</dbReference>
<dbReference type="PANTHER" id="PTHR47552:SF1">
    <property type="entry name" value="PHOSPHORIBOSYLFORMYLGLYCINAMIDINE SYNTHASE SUBUNIT PURQ"/>
    <property type="match status" value="1"/>
</dbReference>
<dbReference type="OrthoDB" id="9804441at2"/>
<dbReference type="SMART" id="SM01211">
    <property type="entry name" value="GATase_5"/>
    <property type="match status" value="1"/>
</dbReference>
<comment type="function">
    <text evidence="8">Part of the phosphoribosylformylglycinamidine synthase complex involved in the purines biosynthetic pathway. Catalyzes the ATP-dependent conversion of formylglycinamide ribonucleotide (FGAR) and glutamine to yield formylglycinamidine ribonucleotide (FGAM) and glutamate. The FGAM synthase complex is composed of three subunits. PurQ produces an ammonia molecule by converting glutamine to glutamate. PurL transfers the ammonia molecule to FGAR to form FGAM in an ATP-dependent manner. PurS interacts with PurQ and PurL and is thought to assist in the transfer of the ammonia molecule from PurQ to PurL.</text>
</comment>
<evidence type="ECO:0000256" key="8">
    <source>
        <dbReference type="HAMAP-Rule" id="MF_00421"/>
    </source>
</evidence>
<evidence type="ECO:0000256" key="3">
    <source>
        <dbReference type="ARBA" id="ARBA00022741"/>
    </source>
</evidence>
<evidence type="ECO:0000256" key="1">
    <source>
        <dbReference type="ARBA" id="ARBA00022490"/>
    </source>
</evidence>
<dbReference type="SUPFAM" id="SSF52317">
    <property type="entry name" value="Class I glutamine amidotransferase-like"/>
    <property type="match status" value="1"/>
</dbReference>
<accession>A0A4Q2KL23</accession>
<dbReference type="Pfam" id="PF13507">
    <property type="entry name" value="GATase_5"/>
    <property type="match status" value="1"/>
</dbReference>
<feature type="active site" description="Nucleophile" evidence="8">
    <location>
        <position position="89"/>
    </location>
</feature>
<evidence type="ECO:0000313" key="9">
    <source>
        <dbReference type="EMBL" id="RXZ65978.1"/>
    </source>
</evidence>
<sequence length="225" mass="24012">MAFRGAVITFPGSNCDRDMAVALEKVSGTPALRVWHGDADLPERLDFVGVPGGFSYGDYLRCGAIASRSPIMRAVVEAAGRGVPVLGVCNGFQVLTESGLLPGALMRNAQLTFTCRTVPLRVENSQSLFTGGYEQGQQVMLPVAHHDGNYFADEETLDRLEGEGRVAFRYLDACNGSRRDIAGILNTAGNVLGMMPHPERAIEADHGGSDGRALFQNAVESLIAA</sequence>
<dbReference type="CDD" id="cd01740">
    <property type="entry name" value="GATase1_FGAR_AT"/>
    <property type="match status" value="1"/>
</dbReference>
<dbReference type="PANTHER" id="PTHR47552">
    <property type="entry name" value="PHOSPHORIBOSYLFORMYLGLYCINAMIDINE SYNTHASE SUBUNIT PURQ"/>
    <property type="match status" value="1"/>
</dbReference>
<comment type="subunit">
    <text evidence="8">Part of the FGAM synthase complex composed of 1 PurL, 1 PurQ and 2 PurS subunits.</text>
</comment>
<dbReference type="RefSeq" id="WP_129523454.1">
    <property type="nucleotide sequence ID" value="NZ_SDPV01000001.1"/>
</dbReference>
<comment type="catalytic activity">
    <reaction evidence="8">
        <text>N(2)-formyl-N(1)-(5-phospho-beta-D-ribosyl)glycinamide + L-glutamine + ATP + H2O = 2-formamido-N(1)-(5-O-phospho-beta-D-ribosyl)acetamidine + L-glutamate + ADP + phosphate + H(+)</text>
        <dbReference type="Rhea" id="RHEA:17129"/>
        <dbReference type="ChEBI" id="CHEBI:15377"/>
        <dbReference type="ChEBI" id="CHEBI:15378"/>
        <dbReference type="ChEBI" id="CHEBI:29985"/>
        <dbReference type="ChEBI" id="CHEBI:30616"/>
        <dbReference type="ChEBI" id="CHEBI:43474"/>
        <dbReference type="ChEBI" id="CHEBI:58359"/>
        <dbReference type="ChEBI" id="CHEBI:147286"/>
        <dbReference type="ChEBI" id="CHEBI:147287"/>
        <dbReference type="ChEBI" id="CHEBI:456216"/>
        <dbReference type="EC" id="6.3.5.3"/>
    </reaction>
</comment>
<dbReference type="InterPro" id="IPR029062">
    <property type="entry name" value="Class_I_gatase-like"/>
</dbReference>
<organism evidence="9 10">
    <name type="scientific">Pelagerythrobacter rhizovicinus</name>
    <dbReference type="NCBI Taxonomy" id="2268576"/>
    <lineage>
        <taxon>Bacteria</taxon>
        <taxon>Pseudomonadati</taxon>
        <taxon>Pseudomonadota</taxon>
        <taxon>Alphaproteobacteria</taxon>
        <taxon>Sphingomonadales</taxon>
        <taxon>Erythrobacteraceae</taxon>
        <taxon>Pelagerythrobacter</taxon>
    </lineage>
</organism>
<dbReference type="GO" id="GO:0004359">
    <property type="term" value="F:glutaminase activity"/>
    <property type="evidence" value="ECO:0007669"/>
    <property type="project" value="UniProtKB-EC"/>
</dbReference>
<keyword evidence="1 8" id="KW-0963">Cytoplasm</keyword>
<evidence type="ECO:0000256" key="7">
    <source>
        <dbReference type="ARBA" id="ARBA00022962"/>
    </source>
</evidence>
<evidence type="ECO:0000313" key="10">
    <source>
        <dbReference type="Proteomes" id="UP000293623"/>
    </source>
</evidence>
<dbReference type="Gene3D" id="3.40.50.880">
    <property type="match status" value="1"/>
</dbReference>
<reference evidence="9 10" key="1">
    <citation type="submission" date="2019-01" db="EMBL/GenBank/DDBJ databases">
        <title>Altererythrobacter rhizovicinus sp. nov., isolated from the rhizosphere soil of Haloxylon ammodendron.</title>
        <authorList>
            <person name="Li H.-P."/>
            <person name="Gou J.-Y."/>
            <person name="Yao D."/>
            <person name="Han Q.-Q."/>
            <person name="Shao K.-Z."/>
            <person name="Zhao Q."/>
            <person name="Zhang J.-L."/>
        </authorList>
    </citation>
    <scope>NUCLEOTIDE SEQUENCE [LARGE SCALE GENOMIC DNA]</scope>
    <source>
        <strain evidence="9 10">AY-3R</strain>
    </source>
</reference>
<dbReference type="AlphaFoldDB" id="A0A4Q2KL23"/>
<comment type="subcellular location">
    <subcellularLocation>
        <location evidence="8">Cytoplasm</location>
    </subcellularLocation>
</comment>
<evidence type="ECO:0000256" key="4">
    <source>
        <dbReference type="ARBA" id="ARBA00022755"/>
    </source>
</evidence>
<dbReference type="UniPathway" id="UPA00074">
    <property type="reaction ID" value="UER00128"/>
</dbReference>